<evidence type="ECO:0000256" key="4">
    <source>
        <dbReference type="ARBA" id="ARBA00022630"/>
    </source>
</evidence>
<evidence type="ECO:0000259" key="10">
    <source>
        <dbReference type="Pfam" id="PF01619"/>
    </source>
</evidence>
<dbReference type="GO" id="GO:0006560">
    <property type="term" value="P:proline metabolic process"/>
    <property type="evidence" value="ECO:0007669"/>
    <property type="project" value="UniProtKB-KW"/>
</dbReference>
<keyword evidence="5" id="KW-0547">Nucleotide-binding</keyword>
<dbReference type="Proteomes" id="UP001596407">
    <property type="component" value="Unassembled WGS sequence"/>
</dbReference>
<dbReference type="InterPro" id="IPR008219">
    <property type="entry name" value="PRODH_bac_arc"/>
</dbReference>
<dbReference type="GO" id="GO:0004657">
    <property type="term" value="F:proline dehydrogenase activity"/>
    <property type="evidence" value="ECO:0007669"/>
    <property type="project" value="UniProtKB-EC"/>
</dbReference>
<dbReference type="Gene3D" id="3.20.20.220">
    <property type="match status" value="1"/>
</dbReference>
<comment type="pathway">
    <text evidence="2">Amino-acid degradation; L-proline degradation into L-glutamate; L-glutamate from L-proline: step 1/2.</text>
</comment>
<evidence type="ECO:0000313" key="11">
    <source>
        <dbReference type="EMBL" id="MFC7081824.1"/>
    </source>
</evidence>
<comment type="caution">
    <text evidence="11">The sequence shown here is derived from an EMBL/GenBank/DDBJ whole genome shotgun (WGS) entry which is preliminary data.</text>
</comment>
<keyword evidence="12" id="KW-1185">Reference proteome</keyword>
<dbReference type="PANTHER" id="PTHR13914">
    <property type="entry name" value="PROLINE OXIDASE"/>
    <property type="match status" value="1"/>
</dbReference>
<organism evidence="11 12">
    <name type="scientific">Halorussus caseinilyticus</name>
    <dbReference type="NCBI Taxonomy" id="3034025"/>
    <lineage>
        <taxon>Archaea</taxon>
        <taxon>Methanobacteriati</taxon>
        <taxon>Methanobacteriota</taxon>
        <taxon>Stenosarchaea group</taxon>
        <taxon>Halobacteria</taxon>
        <taxon>Halobacteriales</taxon>
        <taxon>Haladaptataceae</taxon>
        <taxon>Halorussus</taxon>
    </lineage>
</organism>
<dbReference type="Pfam" id="PF01619">
    <property type="entry name" value="Pro_dh"/>
    <property type="match status" value="1"/>
</dbReference>
<dbReference type="RefSeq" id="WP_276280213.1">
    <property type="nucleotide sequence ID" value="NZ_CP119809.1"/>
</dbReference>
<evidence type="ECO:0000256" key="3">
    <source>
        <dbReference type="ARBA" id="ARBA00012695"/>
    </source>
</evidence>
<evidence type="ECO:0000256" key="8">
    <source>
        <dbReference type="ARBA" id="ARBA00023062"/>
    </source>
</evidence>
<protein>
    <recommendedName>
        <fullName evidence="3">proline dehydrogenase</fullName>
        <ecNumber evidence="3">1.5.5.2</ecNumber>
    </recommendedName>
</protein>
<name>A0ABD5WUP8_9EURY</name>
<comment type="catalytic activity">
    <reaction evidence="9">
        <text>L-proline + a quinone = (S)-1-pyrroline-5-carboxylate + a quinol + H(+)</text>
        <dbReference type="Rhea" id="RHEA:23784"/>
        <dbReference type="ChEBI" id="CHEBI:15378"/>
        <dbReference type="ChEBI" id="CHEBI:17388"/>
        <dbReference type="ChEBI" id="CHEBI:24646"/>
        <dbReference type="ChEBI" id="CHEBI:60039"/>
        <dbReference type="ChEBI" id="CHEBI:132124"/>
        <dbReference type="EC" id="1.5.5.2"/>
    </reaction>
</comment>
<reference evidence="11 12" key="1">
    <citation type="journal article" date="2019" name="Int. J. Syst. Evol. Microbiol.">
        <title>The Global Catalogue of Microorganisms (GCM) 10K type strain sequencing project: providing services to taxonomists for standard genome sequencing and annotation.</title>
        <authorList>
            <consortium name="The Broad Institute Genomics Platform"/>
            <consortium name="The Broad Institute Genome Sequencing Center for Infectious Disease"/>
            <person name="Wu L."/>
            <person name="Ma J."/>
        </authorList>
    </citation>
    <scope>NUCLEOTIDE SEQUENCE [LARGE SCALE GENOMIC DNA]</scope>
    <source>
        <strain evidence="11 12">DT72</strain>
    </source>
</reference>
<sequence length="278" mass="31599">MIPPIASKFVAGESSAEAIDHTRQLNDRNVKAILNLLGEHYHERAPADEDAEAYLRMVEDIESADADACISVKPSQVGLDVGTEVFHENVERIADYAADRDVFVWIDMEDHDTTDATLDIYEKLARKHEGGVGVCVQANLKRTDDDLERLADLPGKVRLVKGAYDPPAEVALKEKSAVNAAYERQLEYMFQHFEEGIAVGSHDPEMIAYAKDLHEEYGTDFEIQMLMGVREDAQYDLADEYEVWQYVPYGDKWLSYFYRRAMERKENLLFAARAVLGR</sequence>
<dbReference type="GeneID" id="79304836"/>
<dbReference type="SUPFAM" id="SSF51730">
    <property type="entry name" value="FAD-linked oxidoreductase"/>
    <property type="match status" value="1"/>
</dbReference>
<feature type="domain" description="Proline dehydrogenase" evidence="10">
    <location>
        <begin position="19"/>
        <end position="270"/>
    </location>
</feature>
<dbReference type="AlphaFoldDB" id="A0ABD5WUP8"/>
<dbReference type="InterPro" id="IPR029041">
    <property type="entry name" value="FAD-linked_oxidoreductase-like"/>
</dbReference>
<gene>
    <name evidence="11" type="ORF">ACFQJ6_18730</name>
</gene>
<dbReference type="InterPro" id="IPR002872">
    <property type="entry name" value="Proline_DH_dom"/>
</dbReference>
<keyword evidence="7" id="KW-0560">Oxidoreductase</keyword>
<evidence type="ECO:0000256" key="6">
    <source>
        <dbReference type="ARBA" id="ARBA00022827"/>
    </source>
</evidence>
<proteinExistence type="predicted"/>
<keyword evidence="8" id="KW-0642">Proline metabolism</keyword>
<keyword evidence="4" id="KW-0285">Flavoprotein</keyword>
<dbReference type="InterPro" id="IPR015659">
    <property type="entry name" value="Proline_oxidase"/>
</dbReference>
<evidence type="ECO:0000256" key="1">
    <source>
        <dbReference type="ARBA" id="ARBA00001974"/>
    </source>
</evidence>
<dbReference type="EMBL" id="JBHSZH010000005">
    <property type="protein sequence ID" value="MFC7081824.1"/>
    <property type="molecule type" value="Genomic_DNA"/>
</dbReference>
<comment type="cofactor">
    <cofactor evidence="1">
        <name>FAD</name>
        <dbReference type="ChEBI" id="CHEBI:57692"/>
    </cofactor>
</comment>
<evidence type="ECO:0000256" key="9">
    <source>
        <dbReference type="ARBA" id="ARBA00048779"/>
    </source>
</evidence>
<dbReference type="PANTHER" id="PTHR13914:SF0">
    <property type="entry name" value="PROLINE DEHYDROGENASE 1, MITOCHONDRIAL"/>
    <property type="match status" value="1"/>
</dbReference>
<dbReference type="GO" id="GO:0000166">
    <property type="term" value="F:nucleotide binding"/>
    <property type="evidence" value="ECO:0007669"/>
    <property type="project" value="UniProtKB-KW"/>
</dbReference>
<dbReference type="EC" id="1.5.5.2" evidence="3"/>
<accession>A0ABD5WUP8</accession>
<evidence type="ECO:0000256" key="5">
    <source>
        <dbReference type="ARBA" id="ARBA00022741"/>
    </source>
</evidence>
<evidence type="ECO:0000256" key="2">
    <source>
        <dbReference type="ARBA" id="ARBA00004739"/>
    </source>
</evidence>
<dbReference type="PIRSF" id="PIRSF000196">
    <property type="entry name" value="Pro_dehydrog"/>
    <property type="match status" value="1"/>
</dbReference>
<keyword evidence="6" id="KW-0274">FAD</keyword>
<evidence type="ECO:0000313" key="12">
    <source>
        <dbReference type="Proteomes" id="UP001596407"/>
    </source>
</evidence>
<evidence type="ECO:0000256" key="7">
    <source>
        <dbReference type="ARBA" id="ARBA00023002"/>
    </source>
</evidence>